<evidence type="ECO:0000256" key="1">
    <source>
        <dbReference type="ARBA" id="ARBA00001947"/>
    </source>
</evidence>
<dbReference type="InterPro" id="IPR042089">
    <property type="entry name" value="Peptidase_M13_dom_2"/>
</dbReference>
<dbReference type="Pfam" id="PF01431">
    <property type="entry name" value="Peptidase_M13"/>
    <property type="match status" value="1"/>
</dbReference>
<reference evidence="10 11" key="1">
    <citation type="journal article" date="2018" name="PLoS Pathog.">
        <title>Evolution of structural diversity of trichothecenes, a family of toxins produced by plant pathogenic and entomopathogenic fungi.</title>
        <authorList>
            <person name="Proctor R.H."/>
            <person name="McCormick S.P."/>
            <person name="Kim H.S."/>
            <person name="Cardoza R.E."/>
            <person name="Stanley A.M."/>
            <person name="Lindo L."/>
            <person name="Kelly A."/>
            <person name="Brown D.W."/>
            <person name="Lee T."/>
            <person name="Vaughan M.M."/>
            <person name="Alexander N.J."/>
            <person name="Busman M."/>
            <person name="Gutierrez S."/>
        </authorList>
    </citation>
    <scope>NUCLEOTIDE SEQUENCE [LARGE SCALE GENOMIC DNA]</scope>
    <source>
        <strain evidence="10 11">NRRL 20695</strain>
    </source>
</reference>
<dbReference type="GO" id="GO:0046872">
    <property type="term" value="F:metal ion binding"/>
    <property type="evidence" value="ECO:0007669"/>
    <property type="project" value="UniProtKB-KW"/>
</dbReference>
<dbReference type="GO" id="GO:0004222">
    <property type="term" value="F:metalloendopeptidase activity"/>
    <property type="evidence" value="ECO:0007669"/>
    <property type="project" value="InterPro"/>
</dbReference>
<keyword evidence="7" id="KW-0482">Metalloprotease</keyword>
<dbReference type="CDD" id="cd08662">
    <property type="entry name" value="M13"/>
    <property type="match status" value="1"/>
</dbReference>
<comment type="caution">
    <text evidence="10">The sequence shown here is derived from an EMBL/GenBank/DDBJ whole genome shotgun (WGS) entry which is preliminary data.</text>
</comment>
<evidence type="ECO:0000259" key="8">
    <source>
        <dbReference type="Pfam" id="PF01431"/>
    </source>
</evidence>
<dbReference type="STRING" id="694270.A0A395SGM7"/>
<name>A0A395SGM7_9HYPO</name>
<feature type="domain" description="Peptidase M13 C-terminal" evidence="8">
    <location>
        <begin position="520"/>
        <end position="718"/>
    </location>
</feature>
<comment type="similarity">
    <text evidence="2">Belongs to the peptidase M13 family.</text>
</comment>
<dbReference type="SUPFAM" id="SSF55486">
    <property type="entry name" value="Metalloproteases ('zincins'), catalytic domain"/>
    <property type="match status" value="1"/>
</dbReference>
<evidence type="ECO:0000256" key="3">
    <source>
        <dbReference type="ARBA" id="ARBA00022670"/>
    </source>
</evidence>
<dbReference type="PROSITE" id="PS51885">
    <property type="entry name" value="NEPRILYSIN"/>
    <property type="match status" value="1"/>
</dbReference>
<evidence type="ECO:0000256" key="6">
    <source>
        <dbReference type="ARBA" id="ARBA00022833"/>
    </source>
</evidence>
<dbReference type="InterPro" id="IPR000718">
    <property type="entry name" value="Peptidase_M13"/>
</dbReference>
<evidence type="ECO:0000256" key="7">
    <source>
        <dbReference type="ARBA" id="ARBA00023049"/>
    </source>
</evidence>
<dbReference type="Pfam" id="PF05649">
    <property type="entry name" value="Peptidase_M13_N"/>
    <property type="match status" value="1"/>
</dbReference>
<keyword evidence="11" id="KW-1185">Reference proteome</keyword>
<keyword evidence="6" id="KW-0862">Zinc</keyword>
<dbReference type="InterPro" id="IPR018497">
    <property type="entry name" value="Peptidase_M13_C"/>
</dbReference>
<dbReference type="OrthoDB" id="6475849at2759"/>
<dbReference type="AlphaFoldDB" id="A0A395SGM7"/>
<dbReference type="Gene3D" id="1.10.1380.10">
    <property type="entry name" value="Neutral endopeptidase , domain2"/>
    <property type="match status" value="1"/>
</dbReference>
<evidence type="ECO:0000313" key="10">
    <source>
        <dbReference type="EMBL" id="RGP71355.1"/>
    </source>
</evidence>
<dbReference type="GO" id="GO:0005886">
    <property type="term" value="C:plasma membrane"/>
    <property type="evidence" value="ECO:0007669"/>
    <property type="project" value="TreeGrafter"/>
</dbReference>
<dbReference type="EMBL" id="PXOG01000161">
    <property type="protein sequence ID" value="RGP71355.1"/>
    <property type="molecule type" value="Genomic_DNA"/>
</dbReference>
<keyword evidence="5" id="KW-0378">Hydrolase</keyword>
<dbReference type="GO" id="GO:0016485">
    <property type="term" value="P:protein processing"/>
    <property type="evidence" value="ECO:0007669"/>
    <property type="project" value="TreeGrafter"/>
</dbReference>
<dbReference type="InterPro" id="IPR008753">
    <property type="entry name" value="Peptidase_M13_N"/>
</dbReference>
<evidence type="ECO:0000256" key="2">
    <source>
        <dbReference type="ARBA" id="ARBA00007357"/>
    </source>
</evidence>
<evidence type="ECO:0000256" key="5">
    <source>
        <dbReference type="ARBA" id="ARBA00022801"/>
    </source>
</evidence>
<feature type="domain" description="Peptidase M13 N-terminal" evidence="9">
    <location>
        <begin position="39"/>
        <end position="460"/>
    </location>
</feature>
<evidence type="ECO:0000259" key="9">
    <source>
        <dbReference type="Pfam" id="PF05649"/>
    </source>
</evidence>
<protein>
    <submittedName>
        <fullName evidence="10">Endothelin-converting enzyme 1</fullName>
    </submittedName>
</protein>
<dbReference type="Gene3D" id="3.40.390.10">
    <property type="entry name" value="Collagenase (Catalytic Domain)"/>
    <property type="match status" value="1"/>
</dbReference>
<keyword evidence="4" id="KW-0479">Metal-binding</keyword>
<dbReference type="InterPro" id="IPR024079">
    <property type="entry name" value="MetalloPept_cat_dom_sf"/>
</dbReference>
<dbReference type="Proteomes" id="UP000266234">
    <property type="component" value="Unassembled WGS sequence"/>
</dbReference>
<accession>A0A395SGM7</accession>
<evidence type="ECO:0000256" key="4">
    <source>
        <dbReference type="ARBA" id="ARBA00022723"/>
    </source>
</evidence>
<dbReference type="PANTHER" id="PTHR11733">
    <property type="entry name" value="ZINC METALLOPROTEASE FAMILY M13 NEPRILYSIN-RELATED"/>
    <property type="match status" value="1"/>
</dbReference>
<dbReference type="PANTHER" id="PTHR11733:SF167">
    <property type="entry name" value="FI17812P1-RELATED"/>
    <property type="match status" value="1"/>
</dbReference>
<keyword evidence="3" id="KW-0645">Protease</keyword>
<organism evidence="10 11">
    <name type="scientific">Fusarium longipes</name>
    <dbReference type="NCBI Taxonomy" id="694270"/>
    <lineage>
        <taxon>Eukaryota</taxon>
        <taxon>Fungi</taxon>
        <taxon>Dikarya</taxon>
        <taxon>Ascomycota</taxon>
        <taxon>Pezizomycotina</taxon>
        <taxon>Sordariomycetes</taxon>
        <taxon>Hypocreomycetidae</taxon>
        <taxon>Hypocreales</taxon>
        <taxon>Nectriaceae</taxon>
        <taxon>Fusarium</taxon>
    </lineage>
</organism>
<evidence type="ECO:0000313" key="11">
    <source>
        <dbReference type="Proteomes" id="UP000266234"/>
    </source>
</evidence>
<sequence length="723" mass="79733">MGIVPYSTGSNGLCTTPACINIADDILGSMVQNHEEIDPCTDFDKLVCGNWASRNPIPAGQSFLNTLNSVTLNVLNQVRNILESSYPTDEDAGWITVSLTKDQAAIDKENFAKLQDAYQVCMNSTAHQEEGLGQLQIFVKAVVDKFPAEVNPDRPSSNKTYDHSESMGRTLAFSESFGVETTQRLLQGQYTFDPSKVVLSLHPPEKPGVPSDPDDLPEYLRLVSQVFAAVHPANLTKSESYSLMKSVLAFQSAIAAKESDAVSNTTNEVDEEYVSLSQLQNLAPQLNYKYVVNQLAPKGTSKSKIVTSGSAYWKRISSVVSRTPPQVLQGFFVWKSIAALSEYIDSPETDALNKFEAKQRGEDPGNSAPQWQKCVIFLDSGVRWTVGVEQIGSTGLTWMLSRFFADKNFTPEAKKLTTQIIENLKTAFISRIRTRKWATPEVKQSAIEKVEATMIRIGLPSSPDVIDPEALEGYYSGVKITKSHVINALSLAKSQIARNWASLDKPFDKDQFPSSTLASNAFHSPTLNAMTILAGIQQSPLYDTDYPAYVIYGGMGSIVGHEVTHGFDSSGHKFDKTGNYSSWFDEKSTKGFEDASKCFIKQYSNFNVTDPDGETSNVDGELTLNENVADAGGILASHAAWKKYEAEQGRALDLPGLSKYTHEQLFFIKFGQNWCENLGAQGKNDLTDEHAPNKARILLPLENSVEFQKAFGCPRKKPTCELW</sequence>
<dbReference type="PRINTS" id="PR00786">
    <property type="entry name" value="NEPRILYSIN"/>
</dbReference>
<proteinExistence type="inferred from homology"/>
<comment type="cofactor">
    <cofactor evidence="1">
        <name>Zn(2+)</name>
        <dbReference type="ChEBI" id="CHEBI:29105"/>
    </cofactor>
</comment>
<gene>
    <name evidence="10" type="ORF">FLONG3_7139</name>
</gene>